<dbReference type="GO" id="GO:0006335">
    <property type="term" value="P:DNA replication-dependent chromatin assembly"/>
    <property type="evidence" value="ECO:0007669"/>
    <property type="project" value="InterPro"/>
</dbReference>
<reference evidence="2" key="1">
    <citation type="submission" date="2006-10" db="EMBL/GenBank/DDBJ databases">
        <authorList>
            <person name="Amadeo P."/>
            <person name="Zhao Q."/>
            <person name="Wortman J."/>
            <person name="Fraser-Liggett C."/>
            <person name="Carlton J."/>
        </authorList>
    </citation>
    <scope>NUCLEOTIDE SEQUENCE</scope>
    <source>
        <strain evidence="2">G3</strain>
    </source>
</reference>
<dbReference type="VEuPathDB" id="TrichDB:TVAGG3_0303090"/>
<feature type="compositionally biased region" description="Acidic residues" evidence="1">
    <location>
        <begin position="538"/>
        <end position="570"/>
    </location>
</feature>
<dbReference type="InterPro" id="IPR045145">
    <property type="entry name" value="PTHR15271"/>
</dbReference>
<dbReference type="Gene3D" id="2.130.10.10">
    <property type="entry name" value="YVTN repeat-like/Quinoprotein amine dehydrogenase"/>
    <property type="match status" value="1"/>
</dbReference>
<dbReference type="Pfam" id="PF00400">
    <property type="entry name" value="WD40"/>
    <property type="match status" value="1"/>
</dbReference>
<dbReference type="SMR" id="A2DHP8"/>
<feature type="compositionally biased region" description="Low complexity" evidence="1">
    <location>
        <begin position="739"/>
        <end position="758"/>
    </location>
</feature>
<evidence type="ECO:0000313" key="2">
    <source>
        <dbReference type="EMBL" id="EAY20096.1"/>
    </source>
</evidence>
<feature type="region of interest" description="Disordered" evidence="1">
    <location>
        <begin position="452"/>
        <end position="473"/>
    </location>
</feature>
<keyword evidence="3" id="KW-1185">Reference proteome</keyword>
<evidence type="ECO:0000256" key="1">
    <source>
        <dbReference type="SAM" id="MobiDB-lite"/>
    </source>
</evidence>
<feature type="compositionally biased region" description="Basic residues" evidence="1">
    <location>
        <begin position="778"/>
        <end position="795"/>
    </location>
</feature>
<feature type="compositionally biased region" description="Polar residues" evidence="1">
    <location>
        <begin position="512"/>
        <end position="531"/>
    </location>
</feature>
<feature type="compositionally biased region" description="Basic and acidic residues" evidence="1">
    <location>
        <begin position="571"/>
        <end position="581"/>
    </location>
</feature>
<feature type="compositionally biased region" description="Basic and acidic residues" evidence="1">
    <location>
        <begin position="666"/>
        <end position="738"/>
    </location>
</feature>
<reference evidence="2" key="2">
    <citation type="journal article" date="2007" name="Science">
        <title>Draft genome sequence of the sexually transmitted pathogen Trichomonas vaginalis.</title>
        <authorList>
            <person name="Carlton J.M."/>
            <person name="Hirt R.P."/>
            <person name="Silva J.C."/>
            <person name="Delcher A.L."/>
            <person name="Schatz M."/>
            <person name="Zhao Q."/>
            <person name="Wortman J.R."/>
            <person name="Bidwell S.L."/>
            <person name="Alsmark U.C.M."/>
            <person name="Besteiro S."/>
            <person name="Sicheritz-Ponten T."/>
            <person name="Noel C.J."/>
            <person name="Dacks J.B."/>
            <person name="Foster P.G."/>
            <person name="Simillion C."/>
            <person name="Van de Peer Y."/>
            <person name="Miranda-Saavedra D."/>
            <person name="Barton G.J."/>
            <person name="Westrop G.D."/>
            <person name="Mueller S."/>
            <person name="Dessi D."/>
            <person name="Fiori P.L."/>
            <person name="Ren Q."/>
            <person name="Paulsen I."/>
            <person name="Zhang H."/>
            <person name="Bastida-Corcuera F.D."/>
            <person name="Simoes-Barbosa A."/>
            <person name="Brown M.T."/>
            <person name="Hayes R.D."/>
            <person name="Mukherjee M."/>
            <person name="Okumura C.Y."/>
            <person name="Schneider R."/>
            <person name="Smith A.J."/>
            <person name="Vanacova S."/>
            <person name="Villalvazo M."/>
            <person name="Haas B.J."/>
            <person name="Pertea M."/>
            <person name="Feldblyum T.V."/>
            <person name="Utterback T.R."/>
            <person name="Shu C.L."/>
            <person name="Osoegawa K."/>
            <person name="de Jong P.J."/>
            <person name="Hrdy I."/>
            <person name="Horvathova L."/>
            <person name="Zubacova Z."/>
            <person name="Dolezal P."/>
            <person name="Malik S.B."/>
            <person name="Logsdon J.M. Jr."/>
            <person name="Henze K."/>
            <person name="Gupta A."/>
            <person name="Wang C.C."/>
            <person name="Dunne R.L."/>
            <person name="Upcroft J.A."/>
            <person name="Upcroft P."/>
            <person name="White O."/>
            <person name="Salzberg S.L."/>
            <person name="Tang P."/>
            <person name="Chiu C.-H."/>
            <person name="Lee Y.-S."/>
            <person name="Embley T.M."/>
            <person name="Coombs G.H."/>
            <person name="Mottram J.C."/>
            <person name="Tachezy J."/>
            <person name="Fraser-Liggett C.M."/>
            <person name="Johnson P.J."/>
        </authorList>
    </citation>
    <scope>NUCLEOTIDE SEQUENCE [LARGE SCALE GENOMIC DNA]</scope>
    <source>
        <strain evidence="2">G3</strain>
    </source>
</reference>
<dbReference type="InterPro" id="IPR036322">
    <property type="entry name" value="WD40_repeat_dom_sf"/>
</dbReference>
<organism evidence="2 3">
    <name type="scientific">Trichomonas vaginalis (strain ATCC PRA-98 / G3)</name>
    <dbReference type="NCBI Taxonomy" id="412133"/>
    <lineage>
        <taxon>Eukaryota</taxon>
        <taxon>Metamonada</taxon>
        <taxon>Parabasalia</taxon>
        <taxon>Trichomonadida</taxon>
        <taxon>Trichomonadidae</taxon>
        <taxon>Trichomonas</taxon>
    </lineage>
</organism>
<dbReference type="GO" id="GO:0033186">
    <property type="term" value="C:CAF-1 complex"/>
    <property type="evidence" value="ECO:0000318"/>
    <property type="project" value="GO_Central"/>
</dbReference>
<dbReference type="PANTHER" id="PTHR15271">
    <property type="entry name" value="CHROMATIN ASSEMBLY FACTOR 1 SUBUNIT B"/>
    <property type="match status" value="1"/>
</dbReference>
<dbReference type="RefSeq" id="XP_001581082.1">
    <property type="nucleotide sequence ID" value="XM_001581032.1"/>
</dbReference>
<dbReference type="SMART" id="SM00320">
    <property type="entry name" value="WD40"/>
    <property type="match status" value="3"/>
</dbReference>
<dbReference type="SUPFAM" id="SSF50978">
    <property type="entry name" value="WD40 repeat-like"/>
    <property type="match status" value="1"/>
</dbReference>
<dbReference type="VEuPathDB" id="TrichDB:TVAG_366040"/>
<feature type="compositionally biased region" description="Basic and acidic residues" evidence="1">
    <location>
        <begin position="637"/>
        <end position="652"/>
    </location>
</feature>
<dbReference type="PANTHER" id="PTHR15271:SF4">
    <property type="entry name" value="CHROMATIN ASSEMBLY FACTOR 1 SUBUNIT B"/>
    <property type="match status" value="1"/>
</dbReference>
<dbReference type="GO" id="GO:0006334">
    <property type="term" value="P:nucleosome assembly"/>
    <property type="evidence" value="ECO:0000318"/>
    <property type="project" value="GO_Central"/>
</dbReference>
<name>A2DHP8_TRIV3</name>
<dbReference type="InterPro" id="IPR001680">
    <property type="entry name" value="WD40_rpt"/>
</dbReference>
<dbReference type="InParanoid" id="A2DHP8"/>
<sequence>MKFHIKRCFPLKFDFSILEGVKQRVSESGITDIKYHTNGYLLAITTGDNGLIIYKISTNEFLNQTKLPSRINETAWINAVDFKTISACQDGSIYITEVVHLTNEIQFTHPYSSPAICIASSNRVHFIAGFQDGSITIRMNSRTKIHTINPCSYAITAISITPTENIFAAAGVDGVVRIFTLFEVDGVNPSKFTCLNTCFVSPSPITDLFFVSATNDLVVSSLDNTIRVFKYPSFEGRIVSESFKTGGLPTKIDFFRGAGTAYSSQFVLHQAEGGVVMLYDILAANSVSNFGIFEKSGIAICCHPQIPQFAAGGGPNDGNLIIVTIQPQSLTERITAGAIMLQRITGLPSIKQITRPLPTQTNTQKTIELMYPIYSEDFPEEYIPPSISEQIATATIPRAVQVTPQPIHTEQRPPKPTQNVQPPKPIQLPHLSAENIENIQLSPQPFVTPAISVTTSSQQPKRRGRPPKTNKVAKVSANVQTISTISTIAVQIPHIHTDSQFQQIQVPDSLQEVSSVKETQEETNTIKQQITNENKEETNEENNEKEEENEEKDEEENESKEEEETKEENEESNKDENNKNEDNDEGKGEEEETKEGNEEKDDEEKEAEDDKNDESKEEGNEETNDSKDESNDDESEKESKEDSDSSDKEKSDSSSNSSSSDSSEDDEKKSDSSSQEKKSNSSDNEEKSSDSSDEKKSESDDEDKKSDSSEDKKSSDSSSEEKKSDSSEDDEKKSDSDSKSSSNSSSNSPSNSSNSSKENSSESEDDEKEKEREESKPKRGRGRGAARGRGRGRKK</sequence>
<feature type="region of interest" description="Disordered" evidence="1">
    <location>
        <begin position="512"/>
        <end position="795"/>
    </location>
</feature>
<dbReference type="AlphaFoldDB" id="A2DHP8"/>
<feature type="compositionally biased region" description="Basic and acidic residues" evidence="1">
    <location>
        <begin position="613"/>
        <end position="629"/>
    </location>
</feature>
<dbReference type="OMA" id="RINETAW"/>
<dbReference type="KEGG" id="tva:5465630"/>
<proteinExistence type="predicted"/>
<dbReference type="InterPro" id="IPR015943">
    <property type="entry name" value="WD40/YVTN_repeat-like_dom_sf"/>
</dbReference>
<evidence type="ECO:0000313" key="3">
    <source>
        <dbReference type="Proteomes" id="UP000001542"/>
    </source>
</evidence>
<dbReference type="GO" id="GO:0005634">
    <property type="term" value="C:nucleus"/>
    <property type="evidence" value="ECO:0000318"/>
    <property type="project" value="GO_Central"/>
</dbReference>
<accession>A2DHP8</accession>
<feature type="compositionally biased region" description="Acidic residues" evidence="1">
    <location>
        <begin position="582"/>
        <end position="612"/>
    </location>
</feature>
<gene>
    <name evidence="2" type="ORF">TVAG_366040</name>
</gene>
<dbReference type="Proteomes" id="UP000001542">
    <property type="component" value="Unassembled WGS sequence"/>
</dbReference>
<protein>
    <submittedName>
        <fullName evidence="2">Uncharacterized protein</fullName>
    </submittedName>
</protein>
<dbReference type="STRING" id="5722.A2DHP8"/>
<feature type="region of interest" description="Disordered" evidence="1">
    <location>
        <begin position="406"/>
        <end position="427"/>
    </location>
</feature>
<dbReference type="EMBL" id="DS113201">
    <property type="protein sequence ID" value="EAY20096.1"/>
    <property type="molecule type" value="Genomic_DNA"/>
</dbReference>